<dbReference type="Gene3D" id="2.60.40.4380">
    <property type="entry name" value="Translational regulator CsrA"/>
    <property type="match status" value="1"/>
</dbReference>
<evidence type="ECO:0000313" key="6">
    <source>
        <dbReference type="Proteomes" id="UP001649230"/>
    </source>
</evidence>
<evidence type="ECO:0000256" key="1">
    <source>
        <dbReference type="ARBA" id="ARBA00022490"/>
    </source>
</evidence>
<name>A0ABY3SIM0_9BACL</name>
<dbReference type="HAMAP" id="MF_00167">
    <property type="entry name" value="CsrA"/>
    <property type="match status" value="1"/>
</dbReference>
<gene>
    <name evidence="4 5" type="primary">csrA</name>
    <name evidence="5" type="ORF">L0M14_27445</name>
</gene>
<comment type="subcellular location">
    <subcellularLocation>
        <location evidence="4">Cytoplasm</location>
    </subcellularLocation>
</comment>
<comment type="subunit">
    <text evidence="4">Homodimer; the beta-strands of each monomer intercalate to form a hydrophobic core, while the alpha-helices form wings that extend away from the core.</text>
</comment>
<dbReference type="SUPFAM" id="SSF117130">
    <property type="entry name" value="CsrA-like"/>
    <property type="match status" value="1"/>
</dbReference>
<dbReference type="RefSeq" id="WP_235119563.1">
    <property type="nucleotide sequence ID" value="NZ_CP090978.1"/>
</dbReference>
<keyword evidence="2 4" id="KW-0810">Translation regulation</keyword>
<reference evidence="5 6" key="1">
    <citation type="journal article" date="2024" name="Int. J. Syst. Evol. Microbiol.">
        <title>Paenibacillus hexagrammi sp. nov., a novel bacterium isolated from the gut content of Hexagrammos agrammus.</title>
        <authorList>
            <person name="Jung H.K."/>
            <person name="Kim D.G."/>
            <person name="Zin H."/>
            <person name="Park J."/>
            <person name="Jung H."/>
            <person name="Kim Y.O."/>
            <person name="Kong H.J."/>
            <person name="Kim J.W."/>
            <person name="Kim Y.S."/>
        </authorList>
    </citation>
    <scope>NUCLEOTIDE SEQUENCE [LARGE SCALE GENOMIC DNA]</scope>
    <source>
        <strain evidence="5 6">YPD9-1</strain>
    </source>
</reference>
<keyword evidence="1 4" id="KW-0963">Cytoplasm</keyword>
<evidence type="ECO:0000256" key="4">
    <source>
        <dbReference type="HAMAP-Rule" id="MF_00167"/>
    </source>
</evidence>
<dbReference type="PANTHER" id="PTHR34984">
    <property type="entry name" value="CARBON STORAGE REGULATOR"/>
    <property type="match status" value="1"/>
</dbReference>
<evidence type="ECO:0000256" key="2">
    <source>
        <dbReference type="ARBA" id="ARBA00022845"/>
    </source>
</evidence>
<comment type="similarity">
    <text evidence="4">Belongs to the CsrA/RsmA family.</text>
</comment>
<evidence type="ECO:0000256" key="3">
    <source>
        <dbReference type="ARBA" id="ARBA00022884"/>
    </source>
</evidence>
<keyword evidence="4" id="KW-0678">Repressor</keyword>
<evidence type="ECO:0000313" key="5">
    <source>
        <dbReference type="EMBL" id="UJF33225.1"/>
    </source>
</evidence>
<dbReference type="NCBIfam" id="NF002469">
    <property type="entry name" value="PRK01712.1"/>
    <property type="match status" value="1"/>
</dbReference>
<dbReference type="Proteomes" id="UP001649230">
    <property type="component" value="Chromosome"/>
</dbReference>
<dbReference type="PANTHER" id="PTHR34984:SF1">
    <property type="entry name" value="CARBON STORAGE REGULATOR"/>
    <property type="match status" value="1"/>
</dbReference>
<organism evidence="5 6">
    <name type="scientific">Paenibacillus hexagrammi</name>
    <dbReference type="NCBI Taxonomy" id="2908839"/>
    <lineage>
        <taxon>Bacteria</taxon>
        <taxon>Bacillati</taxon>
        <taxon>Bacillota</taxon>
        <taxon>Bacilli</taxon>
        <taxon>Bacillales</taxon>
        <taxon>Paenibacillaceae</taxon>
        <taxon>Paenibacillus</taxon>
    </lineage>
</organism>
<proteinExistence type="inferred from homology"/>
<dbReference type="NCBIfam" id="TIGR00202">
    <property type="entry name" value="csrA"/>
    <property type="match status" value="1"/>
</dbReference>
<dbReference type="Pfam" id="PF02599">
    <property type="entry name" value="CsrA"/>
    <property type="match status" value="1"/>
</dbReference>
<keyword evidence="3 4" id="KW-0694">RNA-binding</keyword>
<dbReference type="InterPro" id="IPR036107">
    <property type="entry name" value="CsrA_sf"/>
</dbReference>
<dbReference type="InterPro" id="IPR003751">
    <property type="entry name" value="CsrA"/>
</dbReference>
<comment type="function">
    <text evidence="4">A translational regulator that binds mRNA to regulate translation initiation and/or mRNA stability. Usually binds in the 5'-UTR at or near the Shine-Dalgarno sequence preventing ribosome-binding, thus repressing translation. Its main target seems to be the major flagellin gene, while its function is anatagonized by FliW.</text>
</comment>
<keyword evidence="4" id="KW-1005">Bacterial flagellum biogenesis</keyword>
<dbReference type="EMBL" id="CP090978">
    <property type="protein sequence ID" value="UJF33225.1"/>
    <property type="molecule type" value="Genomic_DNA"/>
</dbReference>
<accession>A0ABY3SIM0</accession>
<keyword evidence="6" id="KW-1185">Reference proteome</keyword>
<sequence length="76" mass="8337">MLVLTRKKGEAIMIGDQIELVILGIEGDTIKVGIQAPKQVGIYRKEVYLSIKQSNEEASSSSVNLKNLAKLLNIPK</sequence>
<protein>
    <recommendedName>
        <fullName evidence="4">Translational regulator CsrA</fullName>
    </recommendedName>
</protein>